<feature type="chain" id="PRO_5046398935" description="Endonuclease/exonuclease/phosphatase domain-containing protein" evidence="1">
    <location>
        <begin position="32"/>
        <end position="800"/>
    </location>
</feature>
<dbReference type="Proteomes" id="UP001595823">
    <property type="component" value="Unassembled WGS sequence"/>
</dbReference>
<sequence>MRLPAFRRPWRAALAAAGLTAALLVPSASQAEGAHTRLGEVQGSIAQDETDFRSPLLNQKVTVQGVVTQRTLDGNGANGFFLQERADATDGDPDSSDGIFVYNGEYTDLRTAYDSPAEEEYGSRWDVSVGDEIVLKATVKSYYGNTQFTGSSAFVWDVVDHHGDPRAVVASQEAAPPDDAEDARRYFHRRLGMQLTVAADSAIVSNRATYGADSEMWAVHPDHEIAQRGDYSARAFRDAHPLDNDPSSPDGNGYRFLIGAMGVKSAAGDSDELLPQAKTYDRVTEDTAGGVYLTYGKYALNPESLSLEDGLSPDANNPVSAPSRSEAAVAAYNVENLYDLRDNPESGCDFEGNPGCDDGVGTIDPPFNYVPSSQEEYEDRLARTADQIVNDLHEPAVLLVQETEDQDVCSVEGGGLVCDLENTGESNAHKDGAPDSLQELALAIGAAGGAEYRAVYDSDAGDLRGITTAFLYRTDRAELLEARDGDPLLGSSPAIDYDGAALESNSDVQNPKALNAELPERVTDECTKSGPKECDGVNVYPRAPQVGHFRVWSGEPGLSSSDEVYLVNNHFSSGPDRRVLQRIEQADYLARVSEAGSADGALLLAGGDFNVFPRPDDPYAEGERISGDWYGPSDQLKALYDSSMESLYAVSLEEEPVSAYTYGYQGQTQTLDQFWANPAAMERLADVGVAHINSDYTAVNYGLGEEPEIWNRGVSDHDPEVVALGMVSFDSVRGLVGDLRTRGELSGEQAAWLDKKIGQIERHPHKVRQVTAKLDQWSRSGSLDGDVAAALRAEVALLAG</sequence>
<feature type="signal peptide" evidence="1">
    <location>
        <begin position="1"/>
        <end position="31"/>
    </location>
</feature>
<dbReference type="InterPro" id="IPR036691">
    <property type="entry name" value="Endo/exonu/phosph_ase_sf"/>
</dbReference>
<dbReference type="CDD" id="cd04486">
    <property type="entry name" value="YhcR_OBF_like"/>
    <property type="match status" value="1"/>
</dbReference>
<organism evidence="2 3">
    <name type="scientific">Salininema proteolyticum</name>
    <dbReference type="NCBI Taxonomy" id="1607685"/>
    <lineage>
        <taxon>Bacteria</taxon>
        <taxon>Bacillati</taxon>
        <taxon>Actinomycetota</taxon>
        <taxon>Actinomycetes</taxon>
        <taxon>Glycomycetales</taxon>
        <taxon>Glycomycetaceae</taxon>
        <taxon>Salininema</taxon>
    </lineage>
</organism>
<dbReference type="PANTHER" id="PTHR42834">
    <property type="entry name" value="ENDONUCLEASE/EXONUCLEASE/PHOSPHATASE FAMILY PROTEIN (AFU_ORTHOLOGUE AFUA_3G09210)"/>
    <property type="match status" value="1"/>
</dbReference>
<gene>
    <name evidence="2" type="ORF">ACFPET_13225</name>
</gene>
<comment type="caution">
    <text evidence="2">The sequence shown here is derived from an EMBL/GenBank/DDBJ whole genome shotgun (WGS) entry which is preliminary data.</text>
</comment>
<evidence type="ECO:0000256" key="1">
    <source>
        <dbReference type="SAM" id="SignalP"/>
    </source>
</evidence>
<dbReference type="RefSeq" id="WP_380621779.1">
    <property type="nucleotide sequence ID" value="NZ_JBHSDK010000016.1"/>
</dbReference>
<accession>A0ABV8TZC7</accession>
<dbReference type="SUPFAM" id="SSF56219">
    <property type="entry name" value="DNase I-like"/>
    <property type="match status" value="1"/>
</dbReference>
<name>A0ABV8TZC7_9ACTN</name>
<evidence type="ECO:0000313" key="2">
    <source>
        <dbReference type="EMBL" id="MFC4336164.1"/>
    </source>
</evidence>
<dbReference type="PANTHER" id="PTHR42834:SF1">
    <property type="entry name" value="ENDONUCLEASE_EXONUCLEASE_PHOSPHATASE FAMILY PROTEIN (AFU_ORTHOLOGUE AFUA_3G09210)"/>
    <property type="match status" value="1"/>
</dbReference>
<protein>
    <recommendedName>
        <fullName evidence="4">Endonuclease/exonuclease/phosphatase domain-containing protein</fullName>
    </recommendedName>
</protein>
<evidence type="ECO:0000313" key="3">
    <source>
        <dbReference type="Proteomes" id="UP001595823"/>
    </source>
</evidence>
<dbReference type="Gene3D" id="3.60.10.10">
    <property type="entry name" value="Endonuclease/exonuclease/phosphatase"/>
    <property type="match status" value="1"/>
</dbReference>
<proteinExistence type="predicted"/>
<reference evidence="3" key="1">
    <citation type="journal article" date="2019" name="Int. J. Syst. Evol. Microbiol.">
        <title>The Global Catalogue of Microorganisms (GCM) 10K type strain sequencing project: providing services to taxonomists for standard genome sequencing and annotation.</title>
        <authorList>
            <consortium name="The Broad Institute Genomics Platform"/>
            <consortium name="The Broad Institute Genome Sequencing Center for Infectious Disease"/>
            <person name="Wu L."/>
            <person name="Ma J."/>
        </authorList>
    </citation>
    <scope>NUCLEOTIDE SEQUENCE [LARGE SCALE GENOMIC DNA]</scope>
    <source>
        <strain evidence="3">IBRC-M 10908</strain>
    </source>
</reference>
<keyword evidence="3" id="KW-1185">Reference proteome</keyword>
<dbReference type="EMBL" id="JBHSDK010000016">
    <property type="protein sequence ID" value="MFC4336164.1"/>
    <property type="molecule type" value="Genomic_DNA"/>
</dbReference>
<evidence type="ECO:0008006" key="4">
    <source>
        <dbReference type="Google" id="ProtNLM"/>
    </source>
</evidence>
<keyword evidence="1" id="KW-0732">Signal</keyword>